<organism evidence="2 3">
    <name type="scientific">Herbiconiux moechotypicola</name>
    <dbReference type="NCBI Taxonomy" id="637393"/>
    <lineage>
        <taxon>Bacteria</taxon>
        <taxon>Bacillati</taxon>
        <taxon>Actinomycetota</taxon>
        <taxon>Actinomycetes</taxon>
        <taxon>Micrococcales</taxon>
        <taxon>Microbacteriaceae</taxon>
        <taxon>Herbiconiux</taxon>
    </lineage>
</organism>
<dbReference type="EMBL" id="BAAAQY010000010">
    <property type="protein sequence ID" value="GAA2243703.1"/>
    <property type="molecule type" value="Genomic_DNA"/>
</dbReference>
<gene>
    <name evidence="2" type="ORF">GCM10009851_31180</name>
</gene>
<evidence type="ECO:0000313" key="3">
    <source>
        <dbReference type="Proteomes" id="UP001500929"/>
    </source>
</evidence>
<sequence>MTGCPLKYFDAATSGARSSRSITSRSTGAKSTAGPVGVLDGAAVAVAESVGAGAEHEARAIAAIAAAAERARRDRAEGIPSG</sequence>
<reference evidence="2 3" key="1">
    <citation type="journal article" date="2019" name="Int. J. Syst. Evol. Microbiol.">
        <title>The Global Catalogue of Microorganisms (GCM) 10K type strain sequencing project: providing services to taxonomists for standard genome sequencing and annotation.</title>
        <authorList>
            <consortium name="The Broad Institute Genomics Platform"/>
            <consortium name="The Broad Institute Genome Sequencing Center for Infectious Disease"/>
            <person name="Wu L."/>
            <person name="Ma J."/>
        </authorList>
    </citation>
    <scope>NUCLEOTIDE SEQUENCE [LARGE SCALE GENOMIC DNA]</scope>
    <source>
        <strain evidence="2 3">JCM 16117</strain>
    </source>
</reference>
<feature type="region of interest" description="Disordered" evidence="1">
    <location>
        <begin position="13"/>
        <end position="34"/>
    </location>
</feature>
<name>A0ABN3DX60_9MICO</name>
<proteinExistence type="predicted"/>
<dbReference type="Proteomes" id="UP001500929">
    <property type="component" value="Unassembled WGS sequence"/>
</dbReference>
<evidence type="ECO:0000256" key="1">
    <source>
        <dbReference type="SAM" id="MobiDB-lite"/>
    </source>
</evidence>
<protein>
    <submittedName>
        <fullName evidence="2">Uncharacterized protein</fullName>
    </submittedName>
</protein>
<keyword evidence="3" id="KW-1185">Reference proteome</keyword>
<comment type="caution">
    <text evidence="2">The sequence shown here is derived from an EMBL/GenBank/DDBJ whole genome shotgun (WGS) entry which is preliminary data.</text>
</comment>
<evidence type="ECO:0000313" key="2">
    <source>
        <dbReference type="EMBL" id="GAA2243703.1"/>
    </source>
</evidence>
<accession>A0ABN3DX60</accession>